<name>I0YJX6_COCSC</name>
<dbReference type="EMBL" id="AGSI01000022">
    <property type="protein sequence ID" value="EIE18695.1"/>
    <property type="molecule type" value="Genomic_DNA"/>
</dbReference>
<keyword evidence="3" id="KW-1185">Reference proteome</keyword>
<dbReference type="Proteomes" id="UP000007264">
    <property type="component" value="Unassembled WGS sequence"/>
</dbReference>
<organism evidence="2 3">
    <name type="scientific">Coccomyxa subellipsoidea (strain C-169)</name>
    <name type="common">Green microalga</name>
    <dbReference type="NCBI Taxonomy" id="574566"/>
    <lineage>
        <taxon>Eukaryota</taxon>
        <taxon>Viridiplantae</taxon>
        <taxon>Chlorophyta</taxon>
        <taxon>core chlorophytes</taxon>
        <taxon>Trebouxiophyceae</taxon>
        <taxon>Trebouxiophyceae incertae sedis</taxon>
        <taxon>Coccomyxaceae</taxon>
        <taxon>Coccomyxa</taxon>
        <taxon>Coccomyxa subellipsoidea</taxon>
    </lineage>
</organism>
<evidence type="ECO:0000313" key="2">
    <source>
        <dbReference type="EMBL" id="EIE18695.1"/>
    </source>
</evidence>
<evidence type="ECO:0000313" key="3">
    <source>
        <dbReference type="Proteomes" id="UP000007264"/>
    </source>
</evidence>
<protein>
    <submittedName>
        <fullName evidence="2">Uncharacterized protein</fullName>
    </submittedName>
</protein>
<gene>
    <name evidence="2" type="ORF">COCSUDRAFT_34464</name>
</gene>
<sequence>MVEDGLVQRSGQGGKGSPFLYRVTAASLVSEDHYACKPVERRYNKKPTPAARQATPQLPAAAAPYSGAPSSSISPPARGPEQAAAAAAAHIAEPESGPDVAPMDLPVVRRKPRTARLRTPRQITPPEDGSWFV</sequence>
<dbReference type="AlphaFoldDB" id="I0YJX6"/>
<dbReference type="OrthoDB" id="10655269at2759"/>
<accession>I0YJX6</accession>
<feature type="compositionally biased region" description="Low complexity" evidence="1">
    <location>
        <begin position="47"/>
        <end position="76"/>
    </location>
</feature>
<dbReference type="GeneID" id="17036624"/>
<dbReference type="KEGG" id="csl:COCSUDRAFT_34464"/>
<evidence type="ECO:0000256" key="1">
    <source>
        <dbReference type="SAM" id="MobiDB-lite"/>
    </source>
</evidence>
<comment type="caution">
    <text evidence="2">The sequence shown here is derived from an EMBL/GenBank/DDBJ whole genome shotgun (WGS) entry which is preliminary data.</text>
</comment>
<reference evidence="2 3" key="1">
    <citation type="journal article" date="2012" name="Genome Biol.">
        <title>The genome of the polar eukaryotic microalga coccomyxa subellipsoidea reveals traits of cold adaptation.</title>
        <authorList>
            <person name="Blanc G."/>
            <person name="Agarkova I."/>
            <person name="Grimwood J."/>
            <person name="Kuo A."/>
            <person name="Brueggeman A."/>
            <person name="Dunigan D."/>
            <person name="Gurnon J."/>
            <person name="Ladunga I."/>
            <person name="Lindquist E."/>
            <person name="Lucas S."/>
            <person name="Pangilinan J."/>
            <person name="Proschold T."/>
            <person name="Salamov A."/>
            <person name="Schmutz J."/>
            <person name="Weeks D."/>
            <person name="Yamada T."/>
            <person name="Claverie J.M."/>
            <person name="Grigoriev I."/>
            <person name="Van Etten J."/>
            <person name="Lomsadze A."/>
            <person name="Borodovsky M."/>
        </authorList>
    </citation>
    <scope>NUCLEOTIDE SEQUENCE [LARGE SCALE GENOMIC DNA]</scope>
    <source>
        <strain evidence="2 3">C-169</strain>
    </source>
</reference>
<dbReference type="RefSeq" id="XP_005643239.1">
    <property type="nucleotide sequence ID" value="XM_005643182.1"/>
</dbReference>
<proteinExistence type="predicted"/>
<feature type="region of interest" description="Disordered" evidence="1">
    <location>
        <begin position="39"/>
        <end position="133"/>
    </location>
</feature>
<feature type="compositionally biased region" description="Basic residues" evidence="1">
    <location>
        <begin position="108"/>
        <end position="119"/>
    </location>
</feature>